<dbReference type="InterPro" id="IPR036390">
    <property type="entry name" value="WH_DNA-bd_sf"/>
</dbReference>
<dbReference type="PANTHER" id="PTHR43712:SF2">
    <property type="entry name" value="O-METHYLTRANSFERASE CICE"/>
    <property type="match status" value="1"/>
</dbReference>
<dbReference type="InterPro" id="IPR001077">
    <property type="entry name" value="COMT_C"/>
</dbReference>
<dbReference type="PROSITE" id="PS51683">
    <property type="entry name" value="SAM_OMT_II"/>
    <property type="match status" value="1"/>
</dbReference>
<dbReference type="GO" id="GO:0008171">
    <property type="term" value="F:O-methyltransferase activity"/>
    <property type="evidence" value="ECO:0007669"/>
    <property type="project" value="InterPro"/>
</dbReference>
<dbReference type="HOGENOM" id="CLU_005533_0_1_1"/>
<evidence type="ECO:0000259" key="4">
    <source>
        <dbReference type="Pfam" id="PF00891"/>
    </source>
</evidence>
<dbReference type="Gene3D" id="3.40.50.150">
    <property type="entry name" value="Vaccinia Virus protein VP39"/>
    <property type="match status" value="1"/>
</dbReference>
<evidence type="ECO:0000313" key="7">
    <source>
        <dbReference type="Proteomes" id="UP000027222"/>
    </source>
</evidence>
<proteinExistence type="predicted"/>
<dbReference type="GO" id="GO:0032259">
    <property type="term" value="P:methylation"/>
    <property type="evidence" value="ECO:0007669"/>
    <property type="project" value="UniProtKB-KW"/>
</dbReference>
<dbReference type="Pfam" id="PF08100">
    <property type="entry name" value="Dimerisation"/>
    <property type="match status" value="1"/>
</dbReference>
<sequence>MAGKAQVEALLRLINSSARDALAQYELYDQEIPLPESTVPHPLDAADDPLVLRKAVRLLEGACERLCTMLAPPVHTVVNRGQNLDWICILVAIEAKIADVLSGQDEGMKLEELSKRVGIESGKLSHILRLLATKHIFSEVKPDTFSNNRLSLVLQSSSNVAALTSCHTTLTPRAALAFYDNLTNPSITFSYDPTQASFMQAVREEGIKGTFFDWLKAHPEKLEVFGRAMFGLGKVMGSSCVLHHYPWSSVSTVCDIGSGVGAFSLPLAKANPKLKVTLFDLPETIGQAQEHWSQEYPQAKADGRVEFVSGDFFQQIPVKSQDVYYMRNIVHNWADEPAQKILSSVRGAMGQNSRLLIHDHVLPNISQTQLEASLVEVAPSPLLPNYGAGSVRSYNQDMTMMLMFNSKERTLDESVALAAAVGLRLEKAWDLAETLLLEFRLAE</sequence>
<keyword evidence="3" id="KW-0949">S-adenosyl-L-methionine</keyword>
<protein>
    <submittedName>
        <fullName evidence="6">Uncharacterized protein</fullName>
    </submittedName>
</protein>
<dbReference type="InterPro" id="IPR016461">
    <property type="entry name" value="COMT-like"/>
</dbReference>
<dbReference type="STRING" id="685588.A0A067SR65"/>
<evidence type="ECO:0000256" key="1">
    <source>
        <dbReference type="ARBA" id="ARBA00022603"/>
    </source>
</evidence>
<gene>
    <name evidence="6" type="ORF">GALMADRAFT_101591</name>
</gene>
<evidence type="ECO:0000256" key="3">
    <source>
        <dbReference type="ARBA" id="ARBA00022691"/>
    </source>
</evidence>
<keyword evidence="2" id="KW-0808">Transferase</keyword>
<keyword evidence="1" id="KW-0489">Methyltransferase</keyword>
<accession>A0A067SR65</accession>
<keyword evidence="7" id="KW-1185">Reference proteome</keyword>
<dbReference type="Pfam" id="PF00891">
    <property type="entry name" value="Methyltransf_2"/>
    <property type="match status" value="1"/>
</dbReference>
<feature type="domain" description="O-methyltransferase dimerisation" evidence="5">
    <location>
        <begin position="88"/>
        <end position="154"/>
    </location>
</feature>
<dbReference type="Proteomes" id="UP000027222">
    <property type="component" value="Unassembled WGS sequence"/>
</dbReference>
<evidence type="ECO:0000256" key="2">
    <source>
        <dbReference type="ARBA" id="ARBA00022679"/>
    </source>
</evidence>
<dbReference type="OrthoDB" id="2410195at2759"/>
<name>A0A067SR65_GALM3</name>
<dbReference type="SUPFAM" id="SSF46785">
    <property type="entry name" value="Winged helix' DNA-binding domain"/>
    <property type="match status" value="1"/>
</dbReference>
<dbReference type="SUPFAM" id="SSF53335">
    <property type="entry name" value="S-adenosyl-L-methionine-dependent methyltransferases"/>
    <property type="match status" value="1"/>
</dbReference>
<dbReference type="InterPro" id="IPR036388">
    <property type="entry name" value="WH-like_DNA-bd_sf"/>
</dbReference>
<reference evidence="7" key="1">
    <citation type="journal article" date="2014" name="Proc. Natl. Acad. Sci. U.S.A.">
        <title>Extensive sampling of basidiomycete genomes demonstrates inadequacy of the white-rot/brown-rot paradigm for wood decay fungi.</title>
        <authorList>
            <person name="Riley R."/>
            <person name="Salamov A.A."/>
            <person name="Brown D.W."/>
            <person name="Nagy L.G."/>
            <person name="Floudas D."/>
            <person name="Held B.W."/>
            <person name="Levasseur A."/>
            <person name="Lombard V."/>
            <person name="Morin E."/>
            <person name="Otillar R."/>
            <person name="Lindquist E.A."/>
            <person name="Sun H."/>
            <person name="LaButti K.M."/>
            <person name="Schmutz J."/>
            <person name="Jabbour D."/>
            <person name="Luo H."/>
            <person name="Baker S.E."/>
            <person name="Pisabarro A.G."/>
            <person name="Walton J.D."/>
            <person name="Blanchette R.A."/>
            <person name="Henrissat B."/>
            <person name="Martin F."/>
            <person name="Cullen D."/>
            <person name="Hibbett D.S."/>
            <person name="Grigoriev I.V."/>
        </authorList>
    </citation>
    <scope>NUCLEOTIDE SEQUENCE [LARGE SCALE GENOMIC DNA]</scope>
    <source>
        <strain evidence="7">CBS 339.88</strain>
    </source>
</reference>
<dbReference type="InterPro" id="IPR029063">
    <property type="entry name" value="SAM-dependent_MTases_sf"/>
</dbReference>
<dbReference type="CDD" id="cd02440">
    <property type="entry name" value="AdoMet_MTases"/>
    <property type="match status" value="1"/>
</dbReference>
<dbReference type="Gene3D" id="1.10.10.10">
    <property type="entry name" value="Winged helix-like DNA-binding domain superfamily/Winged helix DNA-binding domain"/>
    <property type="match status" value="1"/>
</dbReference>
<dbReference type="AlphaFoldDB" id="A0A067SR65"/>
<dbReference type="GO" id="GO:0046983">
    <property type="term" value="F:protein dimerization activity"/>
    <property type="evidence" value="ECO:0007669"/>
    <property type="project" value="InterPro"/>
</dbReference>
<feature type="domain" description="O-methyltransferase C-terminal" evidence="4">
    <location>
        <begin position="211"/>
        <end position="422"/>
    </location>
</feature>
<organism evidence="6 7">
    <name type="scientific">Galerina marginata (strain CBS 339.88)</name>
    <dbReference type="NCBI Taxonomy" id="685588"/>
    <lineage>
        <taxon>Eukaryota</taxon>
        <taxon>Fungi</taxon>
        <taxon>Dikarya</taxon>
        <taxon>Basidiomycota</taxon>
        <taxon>Agaricomycotina</taxon>
        <taxon>Agaricomycetes</taxon>
        <taxon>Agaricomycetidae</taxon>
        <taxon>Agaricales</taxon>
        <taxon>Agaricineae</taxon>
        <taxon>Strophariaceae</taxon>
        <taxon>Galerina</taxon>
    </lineage>
</organism>
<evidence type="ECO:0000313" key="6">
    <source>
        <dbReference type="EMBL" id="KDR72497.1"/>
    </source>
</evidence>
<evidence type="ECO:0000259" key="5">
    <source>
        <dbReference type="Pfam" id="PF08100"/>
    </source>
</evidence>
<dbReference type="EMBL" id="KL142388">
    <property type="protein sequence ID" value="KDR72497.1"/>
    <property type="molecule type" value="Genomic_DNA"/>
</dbReference>
<dbReference type="PANTHER" id="PTHR43712">
    <property type="entry name" value="PUTATIVE (AFU_ORTHOLOGUE AFUA_4G14580)-RELATED"/>
    <property type="match status" value="1"/>
</dbReference>
<dbReference type="InterPro" id="IPR012967">
    <property type="entry name" value="COMT_dimerisation"/>
</dbReference>